<evidence type="ECO:0000313" key="1">
    <source>
        <dbReference type="EMBL" id="CAH3190837.1"/>
    </source>
</evidence>
<evidence type="ECO:0000313" key="2">
    <source>
        <dbReference type="Proteomes" id="UP001159405"/>
    </source>
</evidence>
<comment type="caution">
    <text evidence="1">The sequence shown here is derived from an EMBL/GenBank/DDBJ whole genome shotgun (WGS) entry which is preliminary data.</text>
</comment>
<keyword evidence="2" id="KW-1185">Reference proteome</keyword>
<feature type="non-terminal residue" evidence="1">
    <location>
        <position position="106"/>
    </location>
</feature>
<dbReference type="EMBL" id="CALNXK010000933">
    <property type="protein sequence ID" value="CAH3190837.1"/>
    <property type="molecule type" value="Genomic_DNA"/>
</dbReference>
<reference evidence="1 2" key="1">
    <citation type="submission" date="2022-05" db="EMBL/GenBank/DDBJ databases">
        <authorList>
            <consortium name="Genoscope - CEA"/>
            <person name="William W."/>
        </authorList>
    </citation>
    <scope>NUCLEOTIDE SEQUENCE [LARGE SCALE GENOMIC DNA]</scope>
</reference>
<sequence>MIHVQLKVVLDFNRDVHMRMLDRDGRNNFPTSGASVCHFEFIVCPTHEVYPCYNAVLLDIDELRKQGESSKPTNPSKNCLRADRRRLSHARLGGDHNAVPVFDNDR</sequence>
<protein>
    <submittedName>
        <fullName evidence="1">Uncharacterized protein</fullName>
    </submittedName>
</protein>
<gene>
    <name evidence="1" type="ORF">PLOB_00049104</name>
</gene>
<accession>A0ABN8SHX0</accession>
<name>A0ABN8SHX0_9CNID</name>
<proteinExistence type="predicted"/>
<organism evidence="1 2">
    <name type="scientific">Porites lobata</name>
    <dbReference type="NCBI Taxonomy" id="104759"/>
    <lineage>
        <taxon>Eukaryota</taxon>
        <taxon>Metazoa</taxon>
        <taxon>Cnidaria</taxon>
        <taxon>Anthozoa</taxon>
        <taxon>Hexacorallia</taxon>
        <taxon>Scleractinia</taxon>
        <taxon>Fungiina</taxon>
        <taxon>Poritidae</taxon>
        <taxon>Porites</taxon>
    </lineage>
</organism>
<dbReference type="Proteomes" id="UP001159405">
    <property type="component" value="Unassembled WGS sequence"/>
</dbReference>